<dbReference type="InterPro" id="IPR046720">
    <property type="entry name" value="DUF6612"/>
</dbReference>
<name>A0A544T573_9BACI</name>
<comment type="caution">
    <text evidence="2">The sequence shown here is derived from an EMBL/GenBank/DDBJ whole genome shotgun (WGS) entry which is preliminary data.</text>
</comment>
<evidence type="ECO:0000313" key="3">
    <source>
        <dbReference type="Proteomes" id="UP000317316"/>
    </source>
</evidence>
<dbReference type="Proteomes" id="UP000317316">
    <property type="component" value="Unassembled WGS sequence"/>
</dbReference>
<protein>
    <recommendedName>
        <fullName evidence="4">Lipoprotein</fullName>
    </recommendedName>
</protein>
<dbReference type="Pfam" id="PF20316">
    <property type="entry name" value="DUF6612"/>
    <property type="match status" value="1"/>
</dbReference>
<organism evidence="2 3">
    <name type="scientific">Psychrobacillus lasiicapitis</name>
    <dbReference type="NCBI Taxonomy" id="1636719"/>
    <lineage>
        <taxon>Bacteria</taxon>
        <taxon>Bacillati</taxon>
        <taxon>Bacillota</taxon>
        <taxon>Bacilli</taxon>
        <taxon>Bacillales</taxon>
        <taxon>Bacillaceae</taxon>
        <taxon>Psychrobacillus</taxon>
    </lineage>
</organism>
<feature type="chain" id="PRO_5039409826" description="Lipoprotein" evidence="1">
    <location>
        <begin position="25"/>
        <end position="283"/>
    </location>
</feature>
<reference evidence="2 3" key="1">
    <citation type="submission" date="2019-05" db="EMBL/GenBank/DDBJ databases">
        <title>Psychrobacillus vulpis sp. nov., a new species isolated from feces of a red fox that inhabits in The Tablas de Daimiel Natural Park, Albacete, Spain.</title>
        <authorList>
            <person name="Rodriguez M."/>
            <person name="Reina J.C."/>
            <person name="Bejar V."/>
            <person name="Llamas I."/>
        </authorList>
    </citation>
    <scope>NUCLEOTIDE SEQUENCE [LARGE SCALE GENOMIC DNA]</scope>
    <source>
        <strain evidence="2 3">NEAU-3TGS17</strain>
    </source>
</reference>
<dbReference type="RefSeq" id="WP_142539385.1">
    <property type="nucleotide sequence ID" value="NZ_BMIE01000006.1"/>
</dbReference>
<accession>A0A544T573</accession>
<dbReference type="Gene3D" id="2.50.20.20">
    <property type="match status" value="1"/>
</dbReference>
<dbReference type="EMBL" id="VDGH01000007">
    <property type="protein sequence ID" value="TQR12604.1"/>
    <property type="molecule type" value="Genomic_DNA"/>
</dbReference>
<evidence type="ECO:0000313" key="2">
    <source>
        <dbReference type="EMBL" id="TQR12604.1"/>
    </source>
</evidence>
<feature type="signal peptide" evidence="1">
    <location>
        <begin position="1"/>
        <end position="24"/>
    </location>
</feature>
<dbReference type="PROSITE" id="PS51257">
    <property type="entry name" value="PROKAR_LIPOPROTEIN"/>
    <property type="match status" value="1"/>
</dbReference>
<sequence>MKKWTTLIAVATLSLGLAACNETAKPAEKTEVTEKSNLTLQEVYDKSIAASEELKSVRAVMDLNQKMNIPNEENELEISSKMDMEYIVDPMQMHQKGTSTVSGLVEGMSDQTSKTESYMTADNFYVYDESTGTGQWMKLPQEMMAGIMNASEQANASDQLKQIEGYLDEFKFEQDNDNYILTLEASGEKFTELVKTQVDEVMQSMGMGEEVQMDFDIHSVNYLIHIDKETFQTNKLDVVFDMDMDIDGEKMNIVQDVKSTFSGFNEVEEIVIPQEVIDNAVEL</sequence>
<dbReference type="AlphaFoldDB" id="A0A544T573"/>
<evidence type="ECO:0008006" key="4">
    <source>
        <dbReference type="Google" id="ProtNLM"/>
    </source>
</evidence>
<keyword evidence="3" id="KW-1185">Reference proteome</keyword>
<dbReference type="OrthoDB" id="1957331at2"/>
<evidence type="ECO:0000256" key="1">
    <source>
        <dbReference type="SAM" id="SignalP"/>
    </source>
</evidence>
<keyword evidence="1" id="KW-0732">Signal</keyword>
<proteinExistence type="predicted"/>
<gene>
    <name evidence="2" type="ORF">FG382_13360</name>
</gene>